<dbReference type="Pfam" id="PF06985">
    <property type="entry name" value="HET"/>
    <property type="match status" value="1"/>
</dbReference>
<reference evidence="2" key="1">
    <citation type="journal article" date="2020" name="Stud. Mycol.">
        <title>101 Dothideomycetes genomes: a test case for predicting lifestyles and emergence of pathogens.</title>
        <authorList>
            <person name="Haridas S."/>
            <person name="Albert R."/>
            <person name="Binder M."/>
            <person name="Bloem J."/>
            <person name="Labutti K."/>
            <person name="Salamov A."/>
            <person name="Andreopoulos B."/>
            <person name="Baker S."/>
            <person name="Barry K."/>
            <person name="Bills G."/>
            <person name="Bluhm B."/>
            <person name="Cannon C."/>
            <person name="Castanera R."/>
            <person name="Culley D."/>
            <person name="Daum C."/>
            <person name="Ezra D."/>
            <person name="Gonzalez J."/>
            <person name="Henrissat B."/>
            <person name="Kuo A."/>
            <person name="Liang C."/>
            <person name="Lipzen A."/>
            <person name="Lutzoni F."/>
            <person name="Magnuson J."/>
            <person name="Mondo S."/>
            <person name="Nolan M."/>
            <person name="Ohm R."/>
            <person name="Pangilinan J."/>
            <person name="Park H.-J."/>
            <person name="Ramirez L."/>
            <person name="Alfaro M."/>
            <person name="Sun H."/>
            <person name="Tritt A."/>
            <person name="Yoshinaga Y."/>
            <person name="Zwiers L.-H."/>
            <person name="Turgeon B."/>
            <person name="Goodwin S."/>
            <person name="Spatafora J."/>
            <person name="Crous P."/>
            <person name="Grigoriev I."/>
        </authorList>
    </citation>
    <scope>NUCLEOTIDE SEQUENCE</scope>
    <source>
        <strain evidence="2">CBS 122367</strain>
    </source>
</reference>
<dbReference type="PANTHER" id="PTHR33112:SF16">
    <property type="entry name" value="HETEROKARYON INCOMPATIBILITY DOMAIN-CONTAINING PROTEIN"/>
    <property type="match status" value="1"/>
</dbReference>
<feature type="domain" description="Heterokaryon incompatibility" evidence="1">
    <location>
        <begin position="164"/>
        <end position="305"/>
    </location>
</feature>
<dbReference type="EMBL" id="MU005573">
    <property type="protein sequence ID" value="KAF2688520.1"/>
    <property type="molecule type" value="Genomic_DNA"/>
</dbReference>
<evidence type="ECO:0000313" key="2">
    <source>
        <dbReference type="EMBL" id="KAF2688520.1"/>
    </source>
</evidence>
<accession>A0A6G1JE67</accession>
<sequence>MKGRSLDDLLASASNCPICMELNEVLRGHECELHDLGEGATIPFDVHLVSQYLMPQTIEVFPRTSSARDRSEDSLHHWNKDWSELLRNPELGRYNIRQYIERKPSSTEYSVYRGMRSCFEKCLAAHRICRADTDRLWLPTRLIDVQKMKLKPSAKISLIGDRRYVALGHQWGTIPFFTLERDNLDILSNSGIRLPDLRRTFIDAIEVTRQLGVRYLWIDSLCIIQGEKGQSEWHREAASMAQVYRNAIVTLAASNATSVYEGFFGKSQNAWLNVVTPLGNSQGLNLLLSKGLQKPLDRRAWVLQEHLLSPRTIHFGDPVTWECREMTVKQTCDSLSILPSFSTPKVWTAGLRRRDCLGLWKQLVAKYSDCLLTVPSDKLVAIGGLARIFFGVLKCDYLAGIWRERVVEDLLWETASSKAARVGRYRAPSWSWASIEGGIKFQSFPQRYTLLAEILDARIDPAESDPFGEVRNGHLLVNARLLPLGAFDGRASKTLIHSDDFLRVSLDGLPSTQDGRLYLLPLVKLDTEDQYWSLLLKERESNFGPAVPEYQRLGVVTTFLKRGCSSLLTKRNLENPLWWPKVFYPRDVGPGDTARAFKEEDFKGGHTQKVRLV</sequence>
<dbReference type="PANTHER" id="PTHR33112">
    <property type="entry name" value="DOMAIN PROTEIN, PUTATIVE-RELATED"/>
    <property type="match status" value="1"/>
</dbReference>
<gene>
    <name evidence="2" type="ORF">K458DRAFT_384702</name>
</gene>
<evidence type="ECO:0000313" key="3">
    <source>
        <dbReference type="Proteomes" id="UP000799291"/>
    </source>
</evidence>
<dbReference type="AlphaFoldDB" id="A0A6G1JE67"/>
<protein>
    <submittedName>
        <fullName evidence="2">HET-domain-containing protein</fullName>
    </submittedName>
</protein>
<dbReference type="InterPro" id="IPR010730">
    <property type="entry name" value="HET"/>
</dbReference>
<evidence type="ECO:0000259" key="1">
    <source>
        <dbReference type="Pfam" id="PF06985"/>
    </source>
</evidence>
<dbReference type="OrthoDB" id="3486565at2759"/>
<dbReference type="Proteomes" id="UP000799291">
    <property type="component" value="Unassembled WGS sequence"/>
</dbReference>
<proteinExistence type="predicted"/>
<organism evidence="2 3">
    <name type="scientific">Lentithecium fluviatile CBS 122367</name>
    <dbReference type="NCBI Taxonomy" id="1168545"/>
    <lineage>
        <taxon>Eukaryota</taxon>
        <taxon>Fungi</taxon>
        <taxon>Dikarya</taxon>
        <taxon>Ascomycota</taxon>
        <taxon>Pezizomycotina</taxon>
        <taxon>Dothideomycetes</taxon>
        <taxon>Pleosporomycetidae</taxon>
        <taxon>Pleosporales</taxon>
        <taxon>Massarineae</taxon>
        <taxon>Lentitheciaceae</taxon>
        <taxon>Lentithecium</taxon>
    </lineage>
</organism>
<keyword evidence="3" id="KW-1185">Reference proteome</keyword>
<name>A0A6G1JE67_9PLEO</name>